<evidence type="ECO:0000256" key="4">
    <source>
        <dbReference type="ARBA" id="ARBA00023004"/>
    </source>
</evidence>
<evidence type="ECO:0000256" key="6">
    <source>
        <dbReference type="ARBA" id="ARBA00034078"/>
    </source>
</evidence>
<dbReference type="Pfam" id="PF00111">
    <property type="entry name" value="Fer2"/>
    <property type="match status" value="1"/>
</dbReference>
<keyword evidence="3" id="KW-0479">Metal-binding</keyword>
<dbReference type="GO" id="GO:0051537">
    <property type="term" value="F:2 iron, 2 sulfur cluster binding"/>
    <property type="evidence" value="ECO:0007669"/>
    <property type="project" value="UniProtKB-KW"/>
</dbReference>
<protein>
    <submittedName>
        <fullName evidence="8">Putidaredoxin</fullName>
    </submittedName>
</protein>
<dbReference type="PRINTS" id="PR00355">
    <property type="entry name" value="ADRENODOXIN"/>
</dbReference>
<keyword evidence="4" id="KW-0408">Iron</keyword>
<dbReference type="InterPro" id="IPR001055">
    <property type="entry name" value="Adrenodoxin-like"/>
</dbReference>
<keyword evidence="9" id="KW-1185">Reference proteome</keyword>
<sequence length="106" mass="11172">MPTITFTAHDGECFTVDALDGTSVMQTAVDHGVPGILGDCGGGCSCATCHVFIPRDWMERLGPASSIERALLSGRDDLAPNSRLGCQIVLSPAHEGLNVLLPESQY</sequence>
<evidence type="ECO:0000256" key="5">
    <source>
        <dbReference type="ARBA" id="ARBA00023014"/>
    </source>
</evidence>
<dbReference type="Gene3D" id="3.10.20.30">
    <property type="match status" value="1"/>
</dbReference>
<dbReference type="GO" id="GO:0005829">
    <property type="term" value="C:cytosol"/>
    <property type="evidence" value="ECO:0007669"/>
    <property type="project" value="TreeGrafter"/>
</dbReference>
<dbReference type="GO" id="GO:0140647">
    <property type="term" value="P:P450-containing electron transport chain"/>
    <property type="evidence" value="ECO:0007669"/>
    <property type="project" value="InterPro"/>
</dbReference>
<gene>
    <name evidence="8" type="primary">camB</name>
    <name evidence="8" type="ORF">STARVERO_01065</name>
</gene>
<evidence type="ECO:0000313" key="9">
    <source>
        <dbReference type="Proteomes" id="UP000433050"/>
    </source>
</evidence>
<comment type="similarity">
    <text evidence="1">Belongs to the adrenodoxin/putidaredoxin family.</text>
</comment>
<name>A0A5S9NIV4_9HYPH</name>
<evidence type="ECO:0000259" key="7">
    <source>
        <dbReference type="PROSITE" id="PS51085"/>
    </source>
</evidence>
<dbReference type="PANTHER" id="PTHR23426">
    <property type="entry name" value="FERREDOXIN/ADRENODOXIN"/>
    <property type="match status" value="1"/>
</dbReference>
<dbReference type="PANTHER" id="PTHR23426:SF65">
    <property type="entry name" value="FERREDOXIN-2, MITOCHONDRIAL"/>
    <property type="match status" value="1"/>
</dbReference>
<dbReference type="SUPFAM" id="SSF54292">
    <property type="entry name" value="2Fe-2S ferredoxin-like"/>
    <property type="match status" value="1"/>
</dbReference>
<organism evidence="8 9">
    <name type="scientific">Starkeya nomas</name>
    <dbReference type="NCBI Taxonomy" id="2666134"/>
    <lineage>
        <taxon>Bacteria</taxon>
        <taxon>Pseudomonadati</taxon>
        <taxon>Pseudomonadota</taxon>
        <taxon>Alphaproteobacteria</taxon>
        <taxon>Hyphomicrobiales</taxon>
        <taxon>Xanthobacteraceae</taxon>
        <taxon>Starkeya</taxon>
    </lineage>
</organism>
<evidence type="ECO:0000256" key="3">
    <source>
        <dbReference type="ARBA" id="ARBA00022723"/>
    </source>
</evidence>
<dbReference type="EMBL" id="CACSAS010000001">
    <property type="protein sequence ID" value="CAA0089995.1"/>
    <property type="molecule type" value="Genomic_DNA"/>
</dbReference>
<dbReference type="Proteomes" id="UP000433050">
    <property type="component" value="Unassembled WGS sequence"/>
</dbReference>
<dbReference type="InterPro" id="IPR001041">
    <property type="entry name" value="2Fe-2S_ferredoxin-type"/>
</dbReference>
<dbReference type="CDD" id="cd00207">
    <property type="entry name" value="fer2"/>
    <property type="match status" value="1"/>
</dbReference>
<accession>A0A5S9NIV4</accession>
<dbReference type="RefSeq" id="WP_159598132.1">
    <property type="nucleotide sequence ID" value="NZ_CACSAS010000001.1"/>
</dbReference>
<dbReference type="GO" id="GO:0009055">
    <property type="term" value="F:electron transfer activity"/>
    <property type="evidence" value="ECO:0007669"/>
    <property type="project" value="TreeGrafter"/>
</dbReference>
<keyword evidence="2" id="KW-0001">2Fe-2S</keyword>
<dbReference type="AlphaFoldDB" id="A0A5S9NIV4"/>
<evidence type="ECO:0000256" key="2">
    <source>
        <dbReference type="ARBA" id="ARBA00022714"/>
    </source>
</evidence>
<reference evidence="8 9" key="1">
    <citation type="submission" date="2019-12" db="EMBL/GenBank/DDBJ databases">
        <authorList>
            <person name="Reyes-Prieto M."/>
        </authorList>
    </citation>
    <scope>NUCLEOTIDE SEQUENCE [LARGE SCALE GENOMIC DNA]</scope>
    <source>
        <strain evidence="8">HF14-78462</strain>
    </source>
</reference>
<evidence type="ECO:0000256" key="1">
    <source>
        <dbReference type="ARBA" id="ARBA00010914"/>
    </source>
</evidence>
<dbReference type="InterPro" id="IPR012675">
    <property type="entry name" value="Beta-grasp_dom_sf"/>
</dbReference>
<dbReference type="GO" id="GO:0046872">
    <property type="term" value="F:metal ion binding"/>
    <property type="evidence" value="ECO:0007669"/>
    <property type="project" value="UniProtKB-KW"/>
</dbReference>
<comment type="cofactor">
    <cofactor evidence="6">
        <name>[2Fe-2S] cluster</name>
        <dbReference type="ChEBI" id="CHEBI:190135"/>
    </cofactor>
</comment>
<proteinExistence type="inferred from homology"/>
<feature type="domain" description="2Fe-2S ferredoxin-type" evidence="7">
    <location>
        <begin position="2"/>
        <end position="105"/>
    </location>
</feature>
<dbReference type="InterPro" id="IPR036010">
    <property type="entry name" value="2Fe-2S_ferredoxin-like_sf"/>
</dbReference>
<evidence type="ECO:0000313" key="8">
    <source>
        <dbReference type="EMBL" id="CAA0089995.1"/>
    </source>
</evidence>
<dbReference type="PROSITE" id="PS51085">
    <property type="entry name" value="2FE2S_FER_2"/>
    <property type="match status" value="1"/>
</dbReference>
<keyword evidence="5" id="KW-0411">Iron-sulfur</keyword>